<sequence length="1603" mass="180348">MNLDALFLQIQFTEKQAREKRHFIQQAKCNINKSYEKINHIKEELSAAKINLETKVQQLSEKQFYLEILKKREDSLEKQKAELMNQKSSLLKTLTDAKRKIAEEEDNFTREVTEFNNEYGLTSNRDLLIKKKVKTEISDLEKEATLLKNDLEKAIKEAERMTEDLEAEKVQVSEKPQTDPECLRLKKELEKCKDDNWQSVCETLQTEIEILQMVESRSNWSNLVRVISDEAFLTEGDLFWHQPAVTAAAGNLHCAAVVGGEVCYKRLGCFTDSPPWAGIPGRQLAGLPNSPEDVNTNFFLYTRDNRIKYQFMFHTEDVNCILTDWTGGSSGLYTDAVNNVRIVGAELEYLVNLLEKDYGYSPANIHFIGHSLGAHVAGEAGRRKPGIGRITGLDPAGPLFQYTPTMVRLDPSDAEFVDVIHTHAGHLFFDFAPGILQTCGHLDFYPNGGKKMPGCNQLRVPPATQNINDLMRAYRGIGCGHKRSLRYYAESIITPDGFMGYQCETYRDFVLGNCFPCPKDGCPLMGHYADKFLHKTKKEQQKVYLNTGPSSPYARWRKEIHVKVSATETMKGNIDVALTGTNGIRKKYTIDKGTFKPGNTYLNYIDTEISGNISKVEFLWKKHLDHIDRGCMGAAQVTIISGENGNRLESLSLAYQKKNTLHIDKRNIKKVFFRALPLRGDRLLYTGRLELAIGKVILHSRNGKRPIALVLELIKFKRSLIMKTNSGDPPGKTDKLPGKEVCYPRLGCFTDDPPWSGVPGRLLTGLPDSPEEMNISFSLYTRETGNNSQLLLEVENINCIAVDWKEGAKGTYVSAVNNIRVLGAEVAYFITTLQKMFGYSPYEIHLIGHSLGAHTAGEAGRRIRGIGRITGLDPAGPYFEGTPPEVRLDPSDANFVDVIHSNAAHFPAADATIFGGCHHSRSHEYYFESILYPTGFLAYPCETYKSFEAGDCFPCPPEGCPMMGHYADRFPDKLKRENQKYFLNTAADEPFAAWRQKVFIKLSGVKKMRGDINLVFYDTEGHKKEYEIAKCLEFGYLPCFCSVQQKEVSAVDESTIENSNFNASRMTRFIVHGFVDNGEENWLSDMCKRMLSVEDVNCICVNWKRGARCQYTQASNNVRVVGAEIAYFIDVLEDEYGYSPADVHIIGHSLGAHAAGEAGRRRPGIGRITGLDPAQPYFQGTPTEVRLDKSDADFVDIIHTDSAPTIPNLGFGITPAIGHLDFYPNGGKQMPGCGKNPVSQIVDLDGIWEGTRDFVACNHLRSYKYYSDSIIYPDGFLGYPCASYDLFQTGKCFPCPQEGCPNMGHYADKFKGKFTGEFLKLYLNTAEARDFPLWRYKITVTISGRSKVKGYVNVALYGSDGNTKQYQITKGTLKPDNTYTAYIDAEINVGKVTKVKFLWNNNRINPTFPKLGASTITVEPGQNGTNHLYVLDSHHLDVLPNLNIGINRKRKYNHLEKCLINQMGQRDFDSLEECADRNLKFSEGKRKVLKWGRNNPRHQDRLWTQKQLGSSKRPRGLGRHEAELEPAMCPCSKECQQSPGLYWEQHCQQGQESDYSPLFSPSETSSGVPGQVLCSSVQERHGHAGLRPPKGHEDEERIGVPFT</sequence>
<proteinExistence type="inferred from homology"/>
<evidence type="ECO:0000256" key="27">
    <source>
        <dbReference type="ARBA" id="ARBA00048268"/>
    </source>
</evidence>
<comment type="similarity">
    <text evidence="5 34">Belongs to the AB hydrolase superfamily. Lipase family.</text>
</comment>
<dbReference type="SUPFAM" id="SSF49723">
    <property type="entry name" value="Lipase/lipooxygenase domain (PLAT/LH2 domain)"/>
    <property type="match status" value="3"/>
</dbReference>
<evidence type="ECO:0000256" key="9">
    <source>
        <dbReference type="ARBA" id="ARBA00023098"/>
    </source>
</evidence>
<evidence type="ECO:0000256" key="15">
    <source>
        <dbReference type="ARBA" id="ARBA00023369"/>
    </source>
</evidence>
<evidence type="ECO:0000259" key="38">
    <source>
        <dbReference type="SMART" id="SM00308"/>
    </source>
</evidence>
<feature type="compositionally biased region" description="Basic and acidic residues" evidence="37">
    <location>
        <begin position="1590"/>
        <end position="1603"/>
    </location>
</feature>
<evidence type="ECO:0000256" key="29">
    <source>
        <dbReference type="ARBA" id="ARBA00049076"/>
    </source>
</evidence>
<evidence type="ECO:0000256" key="18">
    <source>
        <dbReference type="ARBA" id="ARBA00036503"/>
    </source>
</evidence>
<comment type="catalytic activity">
    <reaction evidence="18">
        <text>a 1,2-diacyl-3-O-(beta-D-galactosyl)-sn-glycerol + 2 H2O = 3-beta-D-galactosyl-sn-glycerol + 2 a fatty acid + 2 H(+)</text>
        <dbReference type="Rhea" id="RHEA:13189"/>
        <dbReference type="ChEBI" id="CHEBI:15377"/>
        <dbReference type="ChEBI" id="CHEBI:15378"/>
        <dbReference type="ChEBI" id="CHEBI:15754"/>
        <dbReference type="ChEBI" id="CHEBI:17615"/>
        <dbReference type="ChEBI" id="CHEBI:28868"/>
        <dbReference type="EC" id="3.1.1.26"/>
    </reaction>
    <physiologicalReaction direction="left-to-right" evidence="18">
        <dbReference type="Rhea" id="RHEA:13190"/>
    </physiologicalReaction>
</comment>
<evidence type="ECO:0000256" key="14">
    <source>
        <dbReference type="ARBA" id="ARBA00023329"/>
    </source>
</evidence>
<comment type="catalytic activity">
    <reaction evidence="15">
        <text>a triacylglycerol + H2O = a diacylglycerol + a fatty acid + H(+)</text>
        <dbReference type="Rhea" id="RHEA:12044"/>
        <dbReference type="ChEBI" id="CHEBI:15377"/>
        <dbReference type="ChEBI" id="CHEBI:15378"/>
        <dbReference type="ChEBI" id="CHEBI:17855"/>
        <dbReference type="ChEBI" id="CHEBI:18035"/>
        <dbReference type="ChEBI" id="CHEBI:28868"/>
        <dbReference type="EC" id="3.1.1.3"/>
    </reaction>
    <physiologicalReaction direction="left-to-right" evidence="15">
        <dbReference type="Rhea" id="RHEA:12045"/>
    </physiologicalReaction>
</comment>
<comment type="catalytic activity">
    <reaction evidence="25">
        <text>1,2,3-tripropanoylglycerol + H2O = dipropanoylglycerol + propanoate + H(+)</text>
        <dbReference type="Rhea" id="RHEA:48024"/>
        <dbReference type="ChEBI" id="CHEBI:15377"/>
        <dbReference type="ChEBI" id="CHEBI:15378"/>
        <dbReference type="ChEBI" id="CHEBI:17272"/>
        <dbReference type="ChEBI" id="CHEBI:88153"/>
        <dbReference type="ChEBI" id="CHEBI:88155"/>
    </reaction>
    <physiologicalReaction direction="left-to-right" evidence="25">
        <dbReference type="Rhea" id="RHEA:48025"/>
    </physiologicalReaction>
</comment>
<keyword evidence="9 35" id="KW-0443">Lipid metabolism</keyword>
<evidence type="ECO:0000256" key="12">
    <source>
        <dbReference type="ARBA" id="ARBA00023180"/>
    </source>
</evidence>
<evidence type="ECO:0000256" key="26">
    <source>
        <dbReference type="ARBA" id="ARBA00048139"/>
    </source>
</evidence>
<evidence type="ECO:0000256" key="20">
    <source>
        <dbReference type="ARBA" id="ARBA00047270"/>
    </source>
</evidence>
<comment type="catalytic activity">
    <reaction evidence="24">
        <text>di-(9Z)-octadecenoylglycerol + H2O = (9Z-octadecenoyl)-glycerol + (9Z)-octadecenoate + H(+)</text>
        <dbReference type="Rhea" id="RHEA:47868"/>
        <dbReference type="ChEBI" id="CHEBI:15377"/>
        <dbReference type="ChEBI" id="CHEBI:15378"/>
        <dbReference type="ChEBI" id="CHEBI:30823"/>
        <dbReference type="ChEBI" id="CHEBI:75937"/>
        <dbReference type="ChEBI" id="CHEBI:75945"/>
    </reaction>
    <physiologicalReaction direction="left-to-right" evidence="24">
        <dbReference type="Rhea" id="RHEA:47869"/>
    </physiologicalReaction>
</comment>
<organism evidence="39 40">
    <name type="scientific">Willisornis vidua</name>
    <name type="common">Xingu scale-backed antbird</name>
    <dbReference type="NCBI Taxonomy" id="1566151"/>
    <lineage>
        <taxon>Eukaryota</taxon>
        <taxon>Metazoa</taxon>
        <taxon>Chordata</taxon>
        <taxon>Craniata</taxon>
        <taxon>Vertebrata</taxon>
        <taxon>Euteleostomi</taxon>
        <taxon>Archelosauria</taxon>
        <taxon>Archosauria</taxon>
        <taxon>Dinosauria</taxon>
        <taxon>Saurischia</taxon>
        <taxon>Theropoda</taxon>
        <taxon>Coelurosauria</taxon>
        <taxon>Aves</taxon>
        <taxon>Neognathae</taxon>
        <taxon>Neoaves</taxon>
        <taxon>Telluraves</taxon>
        <taxon>Australaves</taxon>
        <taxon>Passeriformes</taxon>
        <taxon>Thamnophilidae</taxon>
        <taxon>Willisornis</taxon>
    </lineage>
</organism>
<evidence type="ECO:0000256" key="16">
    <source>
        <dbReference type="ARBA" id="ARBA00023590"/>
    </source>
</evidence>
<comment type="catalytic activity">
    <reaction evidence="23">
        <text>1,2-didecanoylglycerol + H2O = decanoylglycerol + decanoate + H(+)</text>
        <dbReference type="Rhea" id="RHEA:48596"/>
        <dbReference type="ChEBI" id="CHEBI:11152"/>
        <dbReference type="ChEBI" id="CHEBI:15377"/>
        <dbReference type="ChEBI" id="CHEBI:15378"/>
        <dbReference type="ChEBI" id="CHEBI:27689"/>
        <dbReference type="ChEBI" id="CHEBI:90605"/>
    </reaction>
    <physiologicalReaction direction="left-to-right" evidence="23">
        <dbReference type="Rhea" id="RHEA:48597"/>
    </physiologicalReaction>
</comment>
<evidence type="ECO:0000256" key="4">
    <source>
        <dbReference type="ARBA" id="ARBA00005189"/>
    </source>
</evidence>
<dbReference type="SUPFAM" id="SSF53474">
    <property type="entry name" value="alpha/beta-Hydrolases"/>
    <property type="match status" value="3"/>
</dbReference>
<evidence type="ECO:0000256" key="23">
    <source>
        <dbReference type="ARBA" id="ARBA00047618"/>
    </source>
</evidence>
<dbReference type="SMART" id="SM00308">
    <property type="entry name" value="LH2"/>
    <property type="match status" value="1"/>
</dbReference>
<dbReference type="Gene3D" id="3.40.50.1820">
    <property type="entry name" value="alpha/beta hydrolase"/>
    <property type="match status" value="5"/>
</dbReference>
<comment type="catalytic activity">
    <reaction evidence="33">
        <text>1,2-didodecanoyl-3-beta-D-galactosyl-sn-glycerol + H2O = dodecanoyl-3-beta-D-galactosyl-sn-glycerol + dodecanoate + H(+)</text>
        <dbReference type="Rhea" id="RHEA:48540"/>
        <dbReference type="ChEBI" id="CHEBI:15377"/>
        <dbReference type="ChEBI" id="CHEBI:15378"/>
        <dbReference type="ChEBI" id="CHEBI:18262"/>
        <dbReference type="ChEBI" id="CHEBI:90340"/>
        <dbReference type="ChEBI" id="CHEBI:90515"/>
    </reaction>
    <physiologicalReaction direction="left-to-right" evidence="33">
        <dbReference type="Rhea" id="RHEA:48541"/>
    </physiologicalReaction>
</comment>
<comment type="catalytic activity">
    <reaction evidence="22">
        <text>1-(9Z-octadecenoyl)-glycerol + H2O = glycerol + (9Z)-octadecenoate + H(+)</text>
        <dbReference type="Rhea" id="RHEA:38487"/>
        <dbReference type="ChEBI" id="CHEBI:15377"/>
        <dbReference type="ChEBI" id="CHEBI:15378"/>
        <dbReference type="ChEBI" id="CHEBI:17754"/>
        <dbReference type="ChEBI" id="CHEBI:30823"/>
        <dbReference type="ChEBI" id="CHEBI:75342"/>
    </reaction>
    <physiologicalReaction direction="left-to-right" evidence="22">
        <dbReference type="Rhea" id="RHEA:38488"/>
    </physiologicalReaction>
</comment>
<gene>
    <name evidence="39" type="ORF">WISP_103501</name>
</gene>
<keyword evidence="12" id="KW-0325">Glycoprotein</keyword>
<comment type="catalytic activity">
    <reaction evidence="20">
        <text>(9Z-octadecenoyl)-glycerol + H2O = glycerol + (9Z)-octadecenoate + H(+)</text>
        <dbReference type="Rhea" id="RHEA:39955"/>
        <dbReference type="ChEBI" id="CHEBI:15377"/>
        <dbReference type="ChEBI" id="CHEBI:15378"/>
        <dbReference type="ChEBI" id="CHEBI:17754"/>
        <dbReference type="ChEBI" id="CHEBI:30823"/>
        <dbReference type="ChEBI" id="CHEBI:75937"/>
    </reaction>
    <physiologicalReaction direction="left-to-right" evidence="20">
        <dbReference type="Rhea" id="RHEA:39956"/>
    </physiologicalReaction>
</comment>
<evidence type="ECO:0000256" key="17">
    <source>
        <dbReference type="ARBA" id="ARBA00024321"/>
    </source>
</evidence>
<dbReference type="EMBL" id="WHWB01034340">
    <property type="protein sequence ID" value="KAJ7411283.1"/>
    <property type="molecule type" value="Genomic_DNA"/>
</dbReference>
<comment type="pathway">
    <text evidence="16">Glycolipid metabolism.</text>
</comment>
<evidence type="ECO:0000256" key="37">
    <source>
        <dbReference type="SAM" id="MobiDB-lite"/>
    </source>
</evidence>
<dbReference type="InterPro" id="IPR001024">
    <property type="entry name" value="PLAT/LH2_dom"/>
</dbReference>
<dbReference type="Proteomes" id="UP001145742">
    <property type="component" value="Unassembled WGS sequence"/>
</dbReference>
<comment type="catalytic activity">
    <reaction evidence="28">
        <text>long chain 1,2-diacyl-3-O-beta-D-galactosyl-sn-glycerol + H2O = long chain acyl-3-O-beta-D-galactosyl-sn-glycerol + a fatty acid + H(+)</text>
        <dbReference type="Rhea" id="RHEA:48700"/>
        <dbReference type="ChEBI" id="CHEBI:15377"/>
        <dbReference type="ChEBI" id="CHEBI:15378"/>
        <dbReference type="ChEBI" id="CHEBI:28868"/>
        <dbReference type="ChEBI" id="CHEBI:90477"/>
        <dbReference type="ChEBI" id="CHEBI:90770"/>
    </reaction>
    <physiologicalReaction direction="left-to-right" evidence="28">
        <dbReference type="Rhea" id="RHEA:48701"/>
    </physiologicalReaction>
</comment>
<comment type="catalytic activity">
    <reaction evidence="29">
        <text>1,2-dioctanoyl-3-O-[alpha-D-galactosyl-(1-&gt;6)-beta-D-galactosyl]-sn-glycerol + H2O = octanoyl-3-O-[alpha-D-galactosyl-(1-&gt;6)-beta-D-galactosyl]-sn-glycerol + octanoate + H(+)</text>
        <dbReference type="Rhea" id="RHEA:48692"/>
        <dbReference type="ChEBI" id="CHEBI:15377"/>
        <dbReference type="ChEBI" id="CHEBI:15378"/>
        <dbReference type="ChEBI" id="CHEBI:25646"/>
        <dbReference type="ChEBI" id="CHEBI:90457"/>
        <dbReference type="ChEBI" id="CHEBI:90768"/>
    </reaction>
    <physiologicalReaction direction="left-to-right" evidence="29">
        <dbReference type="Rhea" id="RHEA:48693"/>
    </physiologicalReaction>
</comment>
<evidence type="ECO:0000256" key="35">
    <source>
        <dbReference type="RuleBase" id="RU362046"/>
    </source>
</evidence>
<evidence type="ECO:0000256" key="6">
    <source>
        <dbReference type="ARBA" id="ARBA00022525"/>
    </source>
</evidence>
<keyword evidence="14" id="KW-0968">Cytoplasmic vesicle</keyword>
<name>A0ABQ9D0N7_9PASS</name>
<dbReference type="Pfam" id="PF00151">
    <property type="entry name" value="Lipase"/>
    <property type="match status" value="4"/>
</dbReference>
<dbReference type="PRINTS" id="PR00821">
    <property type="entry name" value="TAGLIPASE"/>
</dbReference>
<evidence type="ECO:0000256" key="32">
    <source>
        <dbReference type="ARBA" id="ARBA00049352"/>
    </source>
</evidence>
<comment type="pathway">
    <text evidence="3">Glycerolipid metabolism; triacylglycerol degradation.</text>
</comment>
<keyword evidence="13" id="KW-0966">Cell projection</keyword>
<comment type="catalytic activity">
    <reaction evidence="26">
        <text>a 1,2-diacyl-3-O-[alpha-D-galactosyl-(1-&gt;6)-beta-D-galactosyl]-sn-glycerol + H2O = acyl-3-O-[alpha-D-galactosyl-(1-&gt;6)-beta-D-galactosyl]-sn-glycerol + a fatty acid + H(+)</text>
        <dbReference type="Rhea" id="RHEA:48372"/>
        <dbReference type="ChEBI" id="CHEBI:15377"/>
        <dbReference type="ChEBI" id="CHEBI:15378"/>
        <dbReference type="ChEBI" id="CHEBI:28396"/>
        <dbReference type="ChEBI" id="CHEBI:28868"/>
        <dbReference type="ChEBI" id="CHEBI:90310"/>
    </reaction>
    <physiologicalReaction direction="left-to-right" evidence="26">
        <dbReference type="Rhea" id="RHEA:48373"/>
    </physiologicalReaction>
</comment>
<comment type="pathway">
    <text evidence="4">Lipid metabolism.</text>
</comment>
<dbReference type="Pfam" id="PF01477">
    <property type="entry name" value="PLAT"/>
    <property type="match status" value="1"/>
</dbReference>
<comment type="catalytic activity">
    <reaction evidence="27">
        <text>1,2-dioctanoyl-3-O-beta-D-galactosyl-sn-glycerol + H2O = octanoyl-3-(beta-D-galactosyl)-sn-glycerol + octanoate + H(+)</text>
        <dbReference type="Rhea" id="RHEA:48696"/>
        <dbReference type="ChEBI" id="CHEBI:15377"/>
        <dbReference type="ChEBI" id="CHEBI:15378"/>
        <dbReference type="ChEBI" id="CHEBI:25646"/>
        <dbReference type="ChEBI" id="CHEBI:90453"/>
        <dbReference type="ChEBI" id="CHEBI:90769"/>
    </reaction>
    <physiologicalReaction direction="left-to-right" evidence="27">
        <dbReference type="Rhea" id="RHEA:48697"/>
    </physiologicalReaction>
</comment>
<comment type="caution">
    <text evidence="39">The sequence shown here is derived from an EMBL/GenBank/DDBJ whole genome shotgun (WGS) entry which is preliminary data.</text>
</comment>
<protein>
    <recommendedName>
        <fullName evidence="35">Triacylglycerol lipase</fullName>
        <ecNumber evidence="35">3.1.1.3</ecNumber>
    </recommendedName>
    <alternativeName>
        <fullName evidence="35">Pancreatic lipase</fullName>
    </alternativeName>
</protein>
<evidence type="ECO:0000256" key="28">
    <source>
        <dbReference type="ARBA" id="ARBA00048546"/>
    </source>
</evidence>
<keyword evidence="40" id="KW-1185">Reference proteome</keyword>
<reference evidence="39" key="1">
    <citation type="submission" date="2019-10" db="EMBL/GenBank/DDBJ databases">
        <authorList>
            <person name="Soares A.E.R."/>
            <person name="Aleixo A."/>
            <person name="Schneider P."/>
            <person name="Miyaki C.Y."/>
            <person name="Schneider M.P."/>
            <person name="Mello C."/>
            <person name="Vasconcelos A.T.R."/>
        </authorList>
    </citation>
    <scope>NUCLEOTIDE SEQUENCE</scope>
    <source>
        <tissue evidence="39">Muscle</tissue>
    </source>
</reference>
<comment type="catalytic activity">
    <reaction evidence="19">
        <text>1-beta-D-galactosyl-2,3-didodecanoyl-sn-glycerol + H2O = 1-beta-D-galactosyl-dodecanoyl-sn-glycerol + dodecanoate + H(+)</text>
        <dbReference type="Rhea" id="RHEA:48536"/>
        <dbReference type="ChEBI" id="CHEBI:15377"/>
        <dbReference type="ChEBI" id="CHEBI:15378"/>
        <dbReference type="ChEBI" id="CHEBI:18262"/>
        <dbReference type="ChEBI" id="CHEBI:90342"/>
        <dbReference type="ChEBI" id="CHEBI:90514"/>
    </reaction>
    <physiologicalReaction direction="left-to-right" evidence="19">
        <dbReference type="Rhea" id="RHEA:48537"/>
    </physiologicalReaction>
</comment>
<dbReference type="PRINTS" id="PR00823">
    <property type="entry name" value="PANCLIPASE"/>
</dbReference>
<comment type="catalytic activity">
    <reaction evidence="31">
        <text>1,2,3-trioctanoylglycerol + H2O = dioctanoylglycerol + octanoate + H(+)</text>
        <dbReference type="Rhea" id="RHEA:47864"/>
        <dbReference type="ChEBI" id="CHEBI:15377"/>
        <dbReference type="ChEBI" id="CHEBI:15378"/>
        <dbReference type="ChEBI" id="CHEBI:25646"/>
        <dbReference type="ChEBI" id="CHEBI:76978"/>
        <dbReference type="ChEBI" id="CHEBI:88066"/>
    </reaction>
    <physiologicalReaction direction="left-to-right" evidence="31">
        <dbReference type="Rhea" id="RHEA:47865"/>
    </physiologicalReaction>
</comment>
<dbReference type="PANTHER" id="PTHR11610">
    <property type="entry name" value="LIPASE"/>
    <property type="match status" value="1"/>
</dbReference>
<evidence type="ECO:0000256" key="3">
    <source>
        <dbReference type="ARBA" id="ARBA00004879"/>
    </source>
</evidence>
<feature type="region of interest" description="Disordered" evidence="37">
    <location>
        <begin position="1580"/>
        <end position="1603"/>
    </location>
</feature>
<keyword evidence="8 35" id="KW-0442">Lipid degradation</keyword>
<dbReference type="InterPro" id="IPR000734">
    <property type="entry name" value="TAG_lipase"/>
</dbReference>
<dbReference type="EC" id="3.1.1.3" evidence="35"/>
<evidence type="ECO:0000256" key="10">
    <source>
        <dbReference type="ARBA" id="ARBA00023136"/>
    </source>
</evidence>
<dbReference type="PANTHER" id="PTHR11610:SF165">
    <property type="entry name" value="PANCREATIC LIPASE-RELATED PROTEIN 2"/>
    <property type="match status" value="1"/>
</dbReference>
<dbReference type="InterPro" id="IPR013818">
    <property type="entry name" value="Lipase"/>
</dbReference>
<evidence type="ECO:0000313" key="39">
    <source>
        <dbReference type="EMBL" id="KAJ7411283.1"/>
    </source>
</evidence>
<comment type="catalytic activity">
    <reaction evidence="21">
        <text>1,2-didodecanoyl-3-O-[alpha-D-galactosyl-(1-&gt;6)-beta-D-galactosyl]-sn-glycerol + H2O = dodecanoyl-3-O-[alpha-D-galactosyl-(1-&gt;6)-beta-D-galactosyl]-sn-glycerol + dodecanoate + H(+)</text>
        <dbReference type="Rhea" id="RHEA:48516"/>
        <dbReference type="ChEBI" id="CHEBI:15377"/>
        <dbReference type="ChEBI" id="CHEBI:15378"/>
        <dbReference type="ChEBI" id="CHEBI:18262"/>
        <dbReference type="ChEBI" id="CHEBI:90337"/>
        <dbReference type="ChEBI" id="CHEBI:90359"/>
    </reaction>
    <physiologicalReaction direction="left-to-right" evidence="21">
        <dbReference type="Rhea" id="RHEA:48517"/>
    </physiologicalReaction>
</comment>
<evidence type="ECO:0000256" key="36">
    <source>
        <dbReference type="SAM" id="Coils"/>
    </source>
</evidence>
<evidence type="ECO:0000313" key="40">
    <source>
        <dbReference type="Proteomes" id="UP001145742"/>
    </source>
</evidence>
<evidence type="ECO:0000256" key="2">
    <source>
        <dbReference type="ARBA" id="ARBA00004613"/>
    </source>
</evidence>
<comment type="subcellular location">
    <subcellularLocation>
        <location evidence="1">Cell projection</location>
        <location evidence="1">Neuron projection</location>
    </subcellularLocation>
    <subcellularLocation>
        <location evidence="2 35">Secreted</location>
    </subcellularLocation>
    <subcellularLocation>
        <location evidence="17">Zymogen granule membrane</location>
        <topology evidence="17">Peripheral membrane protein</topology>
    </subcellularLocation>
</comment>
<dbReference type="Gene3D" id="2.60.60.20">
    <property type="entry name" value="PLAT/LH2 domain"/>
    <property type="match status" value="2"/>
</dbReference>
<comment type="catalytic activity">
    <reaction evidence="32">
        <text>long chain 1,2-diacyl-3-O-[alpha-D-galactosyl-(1-&gt;6)-beta-D-galactosyl]-sn-glycerol + H2O = long chain acyl-3-O-[alpha-D-galactosyl-(1-&gt;6)-beta-D-galactosyl]-sn-glycerol + a fatty acid + H(+)</text>
        <dbReference type="Rhea" id="RHEA:48708"/>
        <dbReference type="ChEBI" id="CHEBI:15377"/>
        <dbReference type="ChEBI" id="CHEBI:15378"/>
        <dbReference type="ChEBI" id="CHEBI:28868"/>
        <dbReference type="ChEBI" id="CHEBI:90463"/>
        <dbReference type="ChEBI" id="CHEBI:90774"/>
    </reaction>
    <physiologicalReaction direction="left-to-right" evidence="32">
        <dbReference type="Rhea" id="RHEA:48709"/>
    </physiologicalReaction>
</comment>
<evidence type="ECO:0000256" key="13">
    <source>
        <dbReference type="ARBA" id="ARBA00023273"/>
    </source>
</evidence>
<keyword evidence="10" id="KW-0472">Membrane</keyword>
<evidence type="ECO:0000256" key="25">
    <source>
        <dbReference type="ARBA" id="ARBA00047744"/>
    </source>
</evidence>
<comment type="catalytic activity">
    <reaction evidence="30">
        <text>a 1,2-diacyl-sn-glycero-3-phosphocholine + H2O = a monoacyl-sn-glycero-3-phosphocholine + a fatty acid + H(+)</text>
        <dbReference type="Rhea" id="RHEA:44664"/>
        <dbReference type="ChEBI" id="CHEBI:15377"/>
        <dbReference type="ChEBI" id="CHEBI:15378"/>
        <dbReference type="ChEBI" id="CHEBI:28868"/>
        <dbReference type="ChEBI" id="CHEBI:57643"/>
        <dbReference type="ChEBI" id="CHEBI:84465"/>
    </reaction>
    <physiologicalReaction direction="left-to-right" evidence="30">
        <dbReference type="Rhea" id="RHEA:44665"/>
    </physiologicalReaction>
</comment>
<evidence type="ECO:0000256" key="30">
    <source>
        <dbReference type="ARBA" id="ARBA00049154"/>
    </source>
</evidence>
<evidence type="ECO:0000256" key="5">
    <source>
        <dbReference type="ARBA" id="ARBA00010701"/>
    </source>
</evidence>
<evidence type="ECO:0000256" key="21">
    <source>
        <dbReference type="ARBA" id="ARBA00047296"/>
    </source>
</evidence>
<evidence type="ECO:0000256" key="24">
    <source>
        <dbReference type="ARBA" id="ARBA00047741"/>
    </source>
</evidence>
<keyword evidence="11 35" id="KW-1015">Disulfide bond</keyword>
<feature type="coiled-coil region" evidence="36">
    <location>
        <begin position="24"/>
        <end position="175"/>
    </location>
</feature>
<evidence type="ECO:0000256" key="33">
    <source>
        <dbReference type="ARBA" id="ARBA00049420"/>
    </source>
</evidence>
<dbReference type="CDD" id="cd00707">
    <property type="entry name" value="Pancreat_lipase_like"/>
    <property type="match status" value="2"/>
</dbReference>
<keyword evidence="6 35" id="KW-0964">Secreted</keyword>
<dbReference type="InterPro" id="IPR029058">
    <property type="entry name" value="AB_hydrolase_fold"/>
</dbReference>
<feature type="domain" description="PLAT" evidence="38">
    <location>
        <begin position="1334"/>
        <end position="1441"/>
    </location>
</feature>
<dbReference type="InterPro" id="IPR033906">
    <property type="entry name" value="Lipase_N"/>
</dbReference>
<evidence type="ECO:0000256" key="7">
    <source>
        <dbReference type="ARBA" id="ARBA00022801"/>
    </source>
</evidence>
<evidence type="ECO:0000256" key="1">
    <source>
        <dbReference type="ARBA" id="ARBA00004487"/>
    </source>
</evidence>
<evidence type="ECO:0000256" key="31">
    <source>
        <dbReference type="ARBA" id="ARBA00049290"/>
    </source>
</evidence>
<keyword evidence="36" id="KW-0175">Coiled coil</keyword>
<accession>A0ABQ9D0N7</accession>
<keyword evidence="7" id="KW-0378">Hydrolase</keyword>
<evidence type="ECO:0000256" key="8">
    <source>
        <dbReference type="ARBA" id="ARBA00022963"/>
    </source>
</evidence>
<dbReference type="InterPro" id="IPR036392">
    <property type="entry name" value="PLAT/LH2_dom_sf"/>
</dbReference>
<evidence type="ECO:0000256" key="19">
    <source>
        <dbReference type="ARBA" id="ARBA00036575"/>
    </source>
</evidence>
<evidence type="ECO:0000256" key="22">
    <source>
        <dbReference type="ARBA" id="ARBA00047438"/>
    </source>
</evidence>
<evidence type="ECO:0000256" key="34">
    <source>
        <dbReference type="RuleBase" id="RU004262"/>
    </source>
</evidence>
<evidence type="ECO:0000256" key="11">
    <source>
        <dbReference type="ARBA" id="ARBA00023157"/>
    </source>
</evidence>
<dbReference type="InterPro" id="IPR002331">
    <property type="entry name" value="Lipase_panc"/>
</dbReference>